<dbReference type="OrthoDB" id="10347352at2759"/>
<evidence type="ECO:0000313" key="2">
    <source>
        <dbReference type="Proteomes" id="UP000077266"/>
    </source>
</evidence>
<reference evidence="1 2" key="1">
    <citation type="journal article" date="2016" name="Mol. Biol. Evol.">
        <title>Comparative Genomics of Early-Diverging Mushroom-Forming Fungi Provides Insights into the Origins of Lignocellulose Decay Capabilities.</title>
        <authorList>
            <person name="Nagy L.G."/>
            <person name="Riley R."/>
            <person name="Tritt A."/>
            <person name="Adam C."/>
            <person name="Daum C."/>
            <person name="Floudas D."/>
            <person name="Sun H."/>
            <person name="Yadav J.S."/>
            <person name="Pangilinan J."/>
            <person name="Larsson K.H."/>
            <person name="Matsuura K."/>
            <person name="Barry K."/>
            <person name="Labutti K."/>
            <person name="Kuo R."/>
            <person name="Ohm R.A."/>
            <person name="Bhattacharya S.S."/>
            <person name="Shirouzu T."/>
            <person name="Yoshinaga Y."/>
            <person name="Martin F.M."/>
            <person name="Grigoriev I.V."/>
            <person name="Hibbett D.S."/>
        </authorList>
    </citation>
    <scope>NUCLEOTIDE SEQUENCE [LARGE SCALE GENOMIC DNA]</scope>
    <source>
        <strain evidence="1 2">HHB12029</strain>
    </source>
</reference>
<evidence type="ECO:0000313" key="1">
    <source>
        <dbReference type="EMBL" id="KZW04300.1"/>
    </source>
</evidence>
<proteinExistence type="predicted"/>
<dbReference type="EMBL" id="KV425882">
    <property type="protein sequence ID" value="KZW04300.1"/>
    <property type="molecule type" value="Genomic_DNA"/>
</dbReference>
<evidence type="ECO:0008006" key="3">
    <source>
        <dbReference type="Google" id="ProtNLM"/>
    </source>
</evidence>
<sequence length="217" mass="24985">MILVCGKTDLRKQNAILRAANAIHAHALDMPKEHIADFASYIQVFVTVLRLSQAGEQQFIWPRLAPHIPIAPTEEERTEVEDRADGFDEPLADMREDPELYDGARLQRVLESFGDELREQMQVWIESVTPEQLKKCELKPGELKELVIQDVMFIGQSMGQFFPLYLPWLMAHADRRVNAYWPPIPTTDKELSDEFVREKPGVWRFAPFNPVTSEPQA</sequence>
<keyword evidence="2" id="KW-1185">Reference proteome</keyword>
<name>A0A166BV28_EXIGL</name>
<gene>
    <name evidence="1" type="ORF">EXIGLDRAFT_22290</name>
</gene>
<dbReference type="Proteomes" id="UP000077266">
    <property type="component" value="Unassembled WGS sequence"/>
</dbReference>
<dbReference type="AlphaFoldDB" id="A0A166BV28"/>
<dbReference type="InParanoid" id="A0A166BV28"/>
<accession>A0A166BV28</accession>
<protein>
    <recommendedName>
        <fullName evidence="3">Hemerythrin-like domain-containing protein</fullName>
    </recommendedName>
</protein>
<organism evidence="1 2">
    <name type="scientific">Exidia glandulosa HHB12029</name>
    <dbReference type="NCBI Taxonomy" id="1314781"/>
    <lineage>
        <taxon>Eukaryota</taxon>
        <taxon>Fungi</taxon>
        <taxon>Dikarya</taxon>
        <taxon>Basidiomycota</taxon>
        <taxon>Agaricomycotina</taxon>
        <taxon>Agaricomycetes</taxon>
        <taxon>Auriculariales</taxon>
        <taxon>Exidiaceae</taxon>
        <taxon>Exidia</taxon>
    </lineage>
</organism>